<keyword evidence="4" id="KW-0472">Membrane</keyword>
<evidence type="ECO:0000256" key="2">
    <source>
        <dbReference type="ARBA" id="ARBA00012438"/>
    </source>
</evidence>
<dbReference type="Pfam" id="PF02518">
    <property type="entry name" value="HATPase_c"/>
    <property type="match status" value="1"/>
</dbReference>
<dbReference type="PANTHER" id="PTHR43547">
    <property type="entry name" value="TWO-COMPONENT HISTIDINE KINASE"/>
    <property type="match status" value="1"/>
</dbReference>
<dbReference type="InterPro" id="IPR017181">
    <property type="entry name" value="Sig_transdc_His_kin_CHASE2"/>
</dbReference>
<keyword evidence="4" id="KW-1133">Transmembrane helix</keyword>
<comment type="caution">
    <text evidence="6">The sequence shown here is derived from an EMBL/GenBank/DDBJ whole genome shotgun (WGS) entry which is preliminary data.</text>
</comment>
<dbReference type="Proteomes" id="UP001157167">
    <property type="component" value="Unassembled WGS sequence"/>
</dbReference>
<evidence type="ECO:0000256" key="1">
    <source>
        <dbReference type="ARBA" id="ARBA00000085"/>
    </source>
</evidence>
<dbReference type="InterPro" id="IPR005467">
    <property type="entry name" value="His_kinase_dom"/>
</dbReference>
<evidence type="ECO:0000259" key="5">
    <source>
        <dbReference type="PROSITE" id="PS50109"/>
    </source>
</evidence>
<evidence type="ECO:0000313" key="6">
    <source>
        <dbReference type="EMBL" id="GLT23940.1"/>
    </source>
</evidence>
<dbReference type="InterPro" id="IPR036890">
    <property type="entry name" value="HATPase_C_sf"/>
</dbReference>
<evidence type="ECO:0000256" key="3">
    <source>
        <dbReference type="ARBA" id="ARBA00022553"/>
    </source>
</evidence>
<feature type="transmembrane region" description="Helical" evidence="4">
    <location>
        <begin position="313"/>
        <end position="335"/>
    </location>
</feature>
<dbReference type="Gene3D" id="3.30.565.10">
    <property type="entry name" value="Histidine kinase-like ATPase, C-terminal domain"/>
    <property type="match status" value="1"/>
</dbReference>
<dbReference type="SMART" id="SM01080">
    <property type="entry name" value="CHASE2"/>
    <property type="match status" value="1"/>
</dbReference>
<dbReference type="InterPro" id="IPR007890">
    <property type="entry name" value="CHASE2"/>
</dbReference>
<evidence type="ECO:0000313" key="7">
    <source>
        <dbReference type="Proteomes" id="UP001157167"/>
    </source>
</evidence>
<comment type="catalytic activity">
    <reaction evidence="1">
        <text>ATP + protein L-histidine = ADP + protein N-phospho-L-histidine.</text>
        <dbReference type="EC" id="2.7.13.3"/>
    </reaction>
</comment>
<feature type="domain" description="Histidine kinase" evidence="5">
    <location>
        <begin position="565"/>
        <end position="781"/>
    </location>
</feature>
<keyword evidence="3" id="KW-0597">Phosphoprotein</keyword>
<dbReference type="PROSITE" id="PS50109">
    <property type="entry name" value="HIS_KIN"/>
    <property type="match status" value="1"/>
</dbReference>
<proteinExistence type="predicted"/>
<dbReference type="InterPro" id="IPR003661">
    <property type="entry name" value="HisK_dim/P_dom"/>
</dbReference>
<dbReference type="EC" id="2.7.13.3" evidence="2"/>
<name>A0ABQ6FGR5_9RHOO</name>
<keyword evidence="4" id="KW-0812">Transmembrane</keyword>
<dbReference type="SUPFAM" id="SSF55874">
    <property type="entry name" value="ATPase domain of HSP90 chaperone/DNA topoisomerase II/histidine kinase"/>
    <property type="match status" value="1"/>
</dbReference>
<dbReference type="PRINTS" id="PR00344">
    <property type="entry name" value="BCTRLSENSOR"/>
</dbReference>
<evidence type="ECO:0000256" key="4">
    <source>
        <dbReference type="SAM" id="Phobius"/>
    </source>
</evidence>
<reference evidence="7" key="1">
    <citation type="journal article" date="2019" name="Int. J. Syst. Evol. Microbiol.">
        <title>The Global Catalogue of Microorganisms (GCM) 10K type strain sequencing project: providing services to taxonomists for standard genome sequencing and annotation.</title>
        <authorList>
            <consortium name="The Broad Institute Genomics Platform"/>
            <consortium name="The Broad Institute Genome Sequencing Center for Infectious Disease"/>
            <person name="Wu L."/>
            <person name="Ma J."/>
        </authorList>
    </citation>
    <scope>NUCLEOTIDE SEQUENCE [LARGE SCALE GENOMIC DNA]</scope>
    <source>
        <strain evidence="7">NBRC 102407</strain>
    </source>
</reference>
<keyword evidence="7" id="KW-1185">Reference proteome</keyword>
<dbReference type="InterPro" id="IPR036097">
    <property type="entry name" value="HisK_dim/P_sf"/>
</dbReference>
<dbReference type="InterPro" id="IPR003594">
    <property type="entry name" value="HATPase_dom"/>
</dbReference>
<dbReference type="EMBL" id="BSPX01000065">
    <property type="protein sequence ID" value="GLT23940.1"/>
    <property type="molecule type" value="Genomic_DNA"/>
</dbReference>
<dbReference type="PIRSF" id="PIRSF037347">
    <property type="entry name" value="STHK_CHASE2_PAS_prd"/>
    <property type="match status" value="1"/>
</dbReference>
<feature type="transmembrane region" description="Helical" evidence="4">
    <location>
        <begin position="342"/>
        <end position="360"/>
    </location>
</feature>
<dbReference type="SMART" id="SM00387">
    <property type="entry name" value="HATPase_c"/>
    <property type="match status" value="1"/>
</dbReference>
<dbReference type="PANTHER" id="PTHR43547:SF2">
    <property type="entry name" value="HYBRID SIGNAL TRANSDUCTION HISTIDINE KINASE C"/>
    <property type="match status" value="1"/>
</dbReference>
<dbReference type="Pfam" id="PF05226">
    <property type="entry name" value="CHASE2"/>
    <property type="match status" value="1"/>
</dbReference>
<dbReference type="SUPFAM" id="SSF47384">
    <property type="entry name" value="Homodimeric domain of signal transducing histidine kinase"/>
    <property type="match status" value="1"/>
</dbReference>
<dbReference type="CDD" id="cd00082">
    <property type="entry name" value="HisKA"/>
    <property type="match status" value="1"/>
</dbReference>
<dbReference type="InterPro" id="IPR004358">
    <property type="entry name" value="Sig_transdc_His_kin-like_C"/>
</dbReference>
<gene>
    <name evidence="6" type="ORF">GCM10007933_34110</name>
</gene>
<accession>A0ABQ6FGR5</accession>
<sequence length="789" mass="85593">MVPLVARRLQPVRNVGGSLRRPNVEWVAVTLLCVTLAVASAVEGWLWRIDQTIYDGVLTSWVSPPSDEVVIISIDDASLASLGRWPWSRRVHAALIDRAREVGASAMMFDVLLDAPSRDDPGADEALARAMRSFGRVVLPLSQATTGSVLSGEVLPLPMFAEAAAALGHDQLEFDPDGIARSVYLWEGFGTARHPQLALSLLRVVDPAVRGRYSQPAPREGADAQQWQRAGWLRIRFSGSPGSYIHYSYRAVLSGEVPAAALRGKLLLVGATAAGMAEAVPTPTSGLSRSMPGIEFQANVFDALRGNGVITPLPAWVAGLVAGLMVGGLMLVLLYADARIGLMTSFVLAAAALLLAALGVTVGGWWFGPASAVLGCMLAYPLWSWRRLEAAQRYLDAELIALEREGSPLGLLPDDSGTAAADPLEQRIRIVRQVAQHQRDVRRFIADTLEHLPIGVVVIDQLDRVILHNERARYLLRAFRSDALLAALRELPWPVYVPMRDGLPDLSGFSGIRQFELTPDKKRYLLVSVADLVTESSGRPGRVIGLADVTAMHEAQRSREDTMHFLSHDLRAPLASILTLIDGHQGEKTDWGAQIPRIDRYARSALDLADGLFRLVRAEGSDPKDFVELDLAGLVDSAADEVWPQAHARGIRVDVDTRDAETEEAIVRGDFSLLRRAVINLLTNAIKYGAANSTVSVRLSAEGPDWVIRVSDQGEGMSADALPRLFKRFSRIVEEGRDKPTGVGLGLLIVKTVAERHGGSVNVESELGKGSTFELRLPLRNATAQLVTG</sequence>
<organism evidence="6 7">
    <name type="scientific">Zoogloea oryzae</name>
    <dbReference type="NCBI Taxonomy" id="310767"/>
    <lineage>
        <taxon>Bacteria</taxon>
        <taxon>Pseudomonadati</taxon>
        <taxon>Pseudomonadota</taxon>
        <taxon>Betaproteobacteria</taxon>
        <taxon>Rhodocyclales</taxon>
        <taxon>Zoogloeaceae</taxon>
        <taxon>Zoogloea</taxon>
    </lineage>
</organism>
<dbReference type="CDD" id="cd00075">
    <property type="entry name" value="HATPase"/>
    <property type="match status" value="1"/>
</dbReference>
<protein>
    <recommendedName>
        <fullName evidence="2">histidine kinase</fullName>
        <ecNumber evidence="2">2.7.13.3</ecNumber>
    </recommendedName>
</protein>